<name>A0ABM5U6U8_9GAMM</name>
<sequence length="32" mass="4065">MQDLKRRNYYHQTKFERLVRVILQQPMKMILS</sequence>
<evidence type="ECO:0008006" key="3">
    <source>
        <dbReference type="Google" id="ProtNLM"/>
    </source>
</evidence>
<proteinExistence type="predicted"/>
<gene>
    <name evidence="1" type="ORF">FNO190_0868</name>
</gene>
<dbReference type="Proteomes" id="UP000035930">
    <property type="component" value="Chromosome"/>
</dbReference>
<dbReference type="EMBL" id="CP011923">
    <property type="protein sequence ID" value="AKN88621.1"/>
    <property type="molecule type" value="Genomic_DNA"/>
</dbReference>
<evidence type="ECO:0000313" key="2">
    <source>
        <dbReference type="Proteomes" id="UP000035930"/>
    </source>
</evidence>
<protein>
    <recommendedName>
        <fullName evidence="3">Transposase</fullName>
    </recommendedName>
</protein>
<accession>A0ABM5U6U8</accession>
<evidence type="ECO:0000313" key="1">
    <source>
        <dbReference type="EMBL" id="AKN88621.1"/>
    </source>
</evidence>
<organism evidence="1 2">
    <name type="scientific">Francisella orientalis</name>
    <dbReference type="NCBI Taxonomy" id="299583"/>
    <lineage>
        <taxon>Bacteria</taxon>
        <taxon>Pseudomonadati</taxon>
        <taxon>Pseudomonadota</taxon>
        <taxon>Gammaproteobacteria</taxon>
        <taxon>Thiotrichales</taxon>
        <taxon>Francisellaceae</taxon>
        <taxon>Francisella</taxon>
    </lineage>
</organism>
<keyword evidence="2" id="KW-1185">Reference proteome</keyword>
<reference evidence="1" key="1">
    <citation type="submission" date="2017-08" db="EMBL/GenBank/DDBJ databases">
        <title>Complete Genome Sequence of Francisella noatunensis subsp. orientalis strain FNO190.</title>
        <authorList>
            <person name="Pereira F.L."/>
            <person name="Goncalves L.A."/>
            <person name="Guilherme T.C."/>
            <person name="Soares S.C."/>
            <person name="Dorella F.A."/>
            <person name="Carvalho A.F."/>
            <person name="Leibowitz M.P."/>
            <person name="Leal C.A.G."/>
            <person name="Azevedo V.A.C."/>
            <person name="Figueiredo H.C.P."/>
        </authorList>
    </citation>
    <scope>NUCLEOTIDE SEQUENCE</scope>
    <source>
        <strain evidence="1">FNO190</strain>
    </source>
</reference>